<dbReference type="STRING" id="1121884.SAMN02745131_00755"/>
<accession>A0A1M4US05</accession>
<evidence type="ECO:0000313" key="2">
    <source>
        <dbReference type="Proteomes" id="UP000184048"/>
    </source>
</evidence>
<keyword evidence="2" id="KW-1185">Reference proteome</keyword>
<sequence length="135" mass="16217">MTLEIKKISCIKDIQSPFSKEYPYLKIEFFDMPHNWGETTRKAHRYSSEFKISAIETKKHTQNMIHFNRWMKAGEVEEQMKEQFGLFTQIYRRNGYSWVETAGTDELSLDELNEIGKKSVLNYRNNLWIEREILL</sequence>
<dbReference type="RefSeq" id="WP_072833888.1">
    <property type="nucleotide sequence ID" value="NZ_FQUU01000002.1"/>
</dbReference>
<gene>
    <name evidence="1" type="ORF">SAMN02745131_00755</name>
</gene>
<name>A0A1M4US05_9BACT</name>
<dbReference type="AlphaFoldDB" id="A0A1M4US05"/>
<dbReference type="EMBL" id="FQUU01000002">
    <property type="protein sequence ID" value="SHE59469.1"/>
    <property type="molecule type" value="Genomic_DNA"/>
</dbReference>
<dbReference type="Proteomes" id="UP000184048">
    <property type="component" value="Unassembled WGS sequence"/>
</dbReference>
<protein>
    <submittedName>
        <fullName evidence="1">Uncharacterized protein</fullName>
    </submittedName>
</protein>
<proteinExistence type="predicted"/>
<organism evidence="1 2">
    <name type="scientific">Flavisolibacter ginsengisoli DSM 18119</name>
    <dbReference type="NCBI Taxonomy" id="1121884"/>
    <lineage>
        <taxon>Bacteria</taxon>
        <taxon>Pseudomonadati</taxon>
        <taxon>Bacteroidota</taxon>
        <taxon>Chitinophagia</taxon>
        <taxon>Chitinophagales</taxon>
        <taxon>Chitinophagaceae</taxon>
        <taxon>Flavisolibacter</taxon>
    </lineage>
</organism>
<reference evidence="1 2" key="1">
    <citation type="submission" date="2016-11" db="EMBL/GenBank/DDBJ databases">
        <authorList>
            <person name="Jaros S."/>
            <person name="Januszkiewicz K."/>
            <person name="Wedrychowicz H."/>
        </authorList>
    </citation>
    <scope>NUCLEOTIDE SEQUENCE [LARGE SCALE GENOMIC DNA]</scope>
    <source>
        <strain evidence="1 2">DSM 18119</strain>
    </source>
</reference>
<evidence type="ECO:0000313" key="1">
    <source>
        <dbReference type="EMBL" id="SHE59469.1"/>
    </source>
</evidence>
<dbReference type="OrthoDB" id="959050at2"/>